<evidence type="ECO:0000256" key="1">
    <source>
        <dbReference type="SAM" id="MobiDB-lite"/>
    </source>
</evidence>
<dbReference type="EMBL" id="FLQS01000047">
    <property type="protein sequence ID" value="SBS78135.1"/>
    <property type="molecule type" value="Genomic_DNA"/>
</dbReference>
<protein>
    <submittedName>
        <fullName evidence="2">Uncharacterized protein</fullName>
    </submittedName>
</protein>
<sequence>MWWDEQLRNGPAGSGGDLCVLPTTPSPAPTPHTPHAHTGQPGSVPSTSDPWQWWWNHARRSARAFLAGQDPPAIAIFGPVLGDEEQGLLEADVTLSFLYGCDGTYARSDYFVVGRPAVMVGALAVSAAINRRRKVAARRDAQPRWRDHQNIHVWSTTDRLIWDGGSGLESLWYGDVAGFYPELDTWTLTLATNAGHPPVRVQGPAVPLLSLWTATAVLGQRWWQDPRLATLLR</sequence>
<name>A0A1Y5PHF4_9MYCO</name>
<accession>A0A1Y5PHF4</accession>
<evidence type="ECO:0000313" key="2">
    <source>
        <dbReference type="EMBL" id="SBS78135.1"/>
    </source>
</evidence>
<gene>
    <name evidence="2" type="ORF">MHPYR_510019</name>
</gene>
<organism evidence="2">
    <name type="scientific">uncultured Mycobacterium sp</name>
    <dbReference type="NCBI Taxonomy" id="171292"/>
    <lineage>
        <taxon>Bacteria</taxon>
        <taxon>Bacillati</taxon>
        <taxon>Actinomycetota</taxon>
        <taxon>Actinomycetes</taxon>
        <taxon>Mycobacteriales</taxon>
        <taxon>Mycobacteriaceae</taxon>
        <taxon>Mycobacterium</taxon>
        <taxon>environmental samples</taxon>
    </lineage>
</organism>
<reference evidence="2" key="1">
    <citation type="submission" date="2016-03" db="EMBL/GenBank/DDBJ databases">
        <authorList>
            <person name="Ploux O."/>
        </authorList>
    </citation>
    <scope>NUCLEOTIDE SEQUENCE</scope>
    <source>
        <strain evidence="2">UC10</strain>
    </source>
</reference>
<proteinExistence type="predicted"/>
<dbReference type="AlphaFoldDB" id="A0A1Y5PHF4"/>
<feature type="region of interest" description="Disordered" evidence="1">
    <location>
        <begin position="1"/>
        <end position="48"/>
    </location>
</feature>